<keyword evidence="2" id="KW-0449">Lipoprotein</keyword>
<gene>
    <name evidence="2" type="ORF">CEV31_2953</name>
</gene>
<reference evidence="2 3" key="1">
    <citation type="submission" date="2017-07" db="EMBL/GenBank/DDBJ databases">
        <title>Phylogenetic study on the rhizospheric bacterium Ochrobactrum sp. A44.</title>
        <authorList>
            <person name="Krzyzanowska D.M."/>
            <person name="Ossowicki A."/>
            <person name="Rajewska M."/>
            <person name="Maciag T."/>
            <person name="Kaczynski Z."/>
            <person name="Czerwicka M."/>
            <person name="Jafra S."/>
        </authorList>
    </citation>
    <scope>NUCLEOTIDE SEQUENCE [LARGE SCALE GENOMIC DNA]</scope>
    <source>
        <strain evidence="2 3">DSM 7216</strain>
    </source>
</reference>
<comment type="caution">
    <text evidence="2">The sequence shown here is derived from an EMBL/GenBank/DDBJ whole genome shotgun (WGS) entry which is preliminary data.</text>
</comment>
<organism evidence="2 3">
    <name type="scientific">Brucella thiophenivorans</name>
    <dbReference type="NCBI Taxonomy" id="571255"/>
    <lineage>
        <taxon>Bacteria</taxon>
        <taxon>Pseudomonadati</taxon>
        <taxon>Pseudomonadota</taxon>
        <taxon>Alphaproteobacteria</taxon>
        <taxon>Hyphomicrobiales</taxon>
        <taxon>Brucellaceae</taxon>
        <taxon>Brucella/Ochrobactrum group</taxon>
        <taxon>Brucella</taxon>
    </lineage>
</organism>
<keyword evidence="3" id="KW-1185">Reference proteome</keyword>
<dbReference type="AlphaFoldDB" id="A0A256FK18"/>
<accession>A0A256FK18</accession>
<feature type="region of interest" description="Disordered" evidence="1">
    <location>
        <begin position="62"/>
        <end position="88"/>
    </location>
</feature>
<evidence type="ECO:0000313" key="2">
    <source>
        <dbReference type="EMBL" id="OYR15036.1"/>
    </source>
</evidence>
<evidence type="ECO:0000256" key="1">
    <source>
        <dbReference type="SAM" id="MobiDB-lite"/>
    </source>
</evidence>
<evidence type="ECO:0000313" key="3">
    <source>
        <dbReference type="Proteomes" id="UP000215590"/>
    </source>
</evidence>
<dbReference type="EMBL" id="NNRJ01000051">
    <property type="protein sequence ID" value="OYR15036.1"/>
    <property type="molecule type" value="Genomic_DNA"/>
</dbReference>
<sequence length="88" mass="9503">MDCGALTISVKGADGLTTELVSSAEGCGMRLSMPELDVQPTRAVQARVIADTTEKRMIPLHKTQASAAKRDRRNAIDQHPQRSPQANC</sequence>
<proteinExistence type="predicted"/>
<name>A0A256FK18_9HYPH</name>
<protein>
    <submittedName>
        <fullName evidence="2">Putative apbE-like lipoprotein</fullName>
    </submittedName>
</protein>
<dbReference type="Proteomes" id="UP000215590">
    <property type="component" value="Unassembled WGS sequence"/>
</dbReference>